<gene>
    <name evidence="1" type="ORF">PBRASI_LOCUS3161</name>
</gene>
<sequence length="326" mass="37520">MAPTSLPIDLIPLILSHISSSPSALLPLMLTSRTFCSFVAPLLYSKPFHVCHPKSYSRLVRLYVSYIPECNTPFPSLDRQPWWIEAGHFYDYPEYLQALSDELVSTACKAYLKDENYRTLNTRGDNYNNQNVSSVQFRLIRMLLHRSTQLRHLELRCPIQYLSNTPGDDIVEVAARTQKMLSTIIVWADDEKNNEIKLRKRVNNRDSMRNVPGSFFYFLAGDSKIASLVRSQLNLHRFVLHNCDIGCGGIMRSLLQRSSQLNEIEFYDCYFDDCDLNAWLRKYRGFRVDMSAGKDKESKEKKGANLSSCLSMRKINEGIQCGLCDK</sequence>
<dbReference type="Proteomes" id="UP000789739">
    <property type="component" value="Unassembled WGS sequence"/>
</dbReference>
<reference evidence="1" key="1">
    <citation type="submission" date="2021-06" db="EMBL/GenBank/DDBJ databases">
        <authorList>
            <person name="Kallberg Y."/>
            <person name="Tangrot J."/>
            <person name="Rosling A."/>
        </authorList>
    </citation>
    <scope>NUCLEOTIDE SEQUENCE</scope>
    <source>
        <strain evidence="1">BR232B</strain>
    </source>
</reference>
<dbReference type="AlphaFoldDB" id="A0A9N8ZXK3"/>
<proteinExistence type="predicted"/>
<dbReference type="EMBL" id="CAJVPI010000275">
    <property type="protein sequence ID" value="CAG8511987.1"/>
    <property type="molecule type" value="Genomic_DNA"/>
</dbReference>
<comment type="caution">
    <text evidence="1">The sequence shown here is derived from an EMBL/GenBank/DDBJ whole genome shotgun (WGS) entry which is preliminary data.</text>
</comment>
<evidence type="ECO:0000313" key="1">
    <source>
        <dbReference type="EMBL" id="CAG8511987.1"/>
    </source>
</evidence>
<organism evidence="1 2">
    <name type="scientific">Paraglomus brasilianum</name>
    <dbReference type="NCBI Taxonomy" id="144538"/>
    <lineage>
        <taxon>Eukaryota</taxon>
        <taxon>Fungi</taxon>
        <taxon>Fungi incertae sedis</taxon>
        <taxon>Mucoromycota</taxon>
        <taxon>Glomeromycotina</taxon>
        <taxon>Glomeromycetes</taxon>
        <taxon>Paraglomerales</taxon>
        <taxon>Paraglomeraceae</taxon>
        <taxon>Paraglomus</taxon>
    </lineage>
</organism>
<name>A0A9N8ZXK3_9GLOM</name>
<evidence type="ECO:0000313" key="2">
    <source>
        <dbReference type="Proteomes" id="UP000789739"/>
    </source>
</evidence>
<keyword evidence="2" id="KW-1185">Reference proteome</keyword>
<accession>A0A9N8ZXK3</accession>
<protein>
    <submittedName>
        <fullName evidence="1">3588_t:CDS:1</fullName>
    </submittedName>
</protein>